<gene>
    <name evidence="2" type="ORF">BDW42DRAFT_168975</name>
</gene>
<dbReference type="AlphaFoldDB" id="A0A2J5HVH0"/>
<name>A0A2J5HVH0_9EURO</name>
<evidence type="ECO:0000313" key="3">
    <source>
        <dbReference type="Proteomes" id="UP000235023"/>
    </source>
</evidence>
<dbReference type="Proteomes" id="UP000235023">
    <property type="component" value="Unassembled WGS sequence"/>
</dbReference>
<protein>
    <submittedName>
        <fullName evidence="2">Uncharacterized protein</fullName>
    </submittedName>
</protein>
<sequence>MSYSPDNTSRDTKIPSPFLIPHPLNPIRPSTPQNCSFHPVDPLSPQISGTPDATRTRMVPTPAHQSISNRMTG</sequence>
<accession>A0A2J5HVH0</accession>
<evidence type="ECO:0000313" key="2">
    <source>
        <dbReference type="EMBL" id="PLN81390.1"/>
    </source>
</evidence>
<feature type="region of interest" description="Disordered" evidence="1">
    <location>
        <begin position="24"/>
        <end position="73"/>
    </location>
</feature>
<proteinExistence type="predicted"/>
<reference evidence="3" key="1">
    <citation type="submission" date="2017-12" db="EMBL/GenBank/DDBJ databases">
        <authorList>
            <consortium name="DOE Joint Genome Institute"/>
            <person name="Mondo S.J."/>
            <person name="Kjaerbolling I."/>
            <person name="Vesth T.C."/>
            <person name="Frisvad J.C."/>
            <person name="Nybo J.L."/>
            <person name="Theobald S."/>
            <person name="Kuo A."/>
            <person name="Bowyer P."/>
            <person name="Matsuda Y."/>
            <person name="Lyhne E.K."/>
            <person name="Kogle M.E."/>
            <person name="Clum A."/>
            <person name="Lipzen A."/>
            <person name="Salamov A."/>
            <person name="Ngan C.Y."/>
            <person name="Daum C."/>
            <person name="Chiniquy J."/>
            <person name="Barry K."/>
            <person name="LaButti K."/>
            <person name="Haridas S."/>
            <person name="Simmons B.A."/>
            <person name="Magnuson J.K."/>
            <person name="Mortensen U.H."/>
            <person name="Larsen T.O."/>
            <person name="Grigoriev I.V."/>
            <person name="Baker S.E."/>
            <person name="Andersen M.R."/>
            <person name="Nordberg H.P."/>
            <person name="Cantor M.N."/>
            <person name="Hua S.X."/>
        </authorList>
    </citation>
    <scope>NUCLEOTIDE SEQUENCE [LARGE SCALE GENOMIC DNA]</scope>
    <source>
        <strain evidence="3">IBT 19404</strain>
    </source>
</reference>
<dbReference type="EMBL" id="KZ559537">
    <property type="protein sequence ID" value="PLN81390.1"/>
    <property type="molecule type" value="Genomic_DNA"/>
</dbReference>
<evidence type="ECO:0000256" key="1">
    <source>
        <dbReference type="SAM" id="MobiDB-lite"/>
    </source>
</evidence>
<organism evidence="2 3">
    <name type="scientific">Aspergillus taichungensis</name>
    <dbReference type="NCBI Taxonomy" id="482145"/>
    <lineage>
        <taxon>Eukaryota</taxon>
        <taxon>Fungi</taxon>
        <taxon>Dikarya</taxon>
        <taxon>Ascomycota</taxon>
        <taxon>Pezizomycotina</taxon>
        <taxon>Eurotiomycetes</taxon>
        <taxon>Eurotiomycetidae</taxon>
        <taxon>Eurotiales</taxon>
        <taxon>Aspergillaceae</taxon>
        <taxon>Aspergillus</taxon>
        <taxon>Aspergillus subgen. Circumdati</taxon>
    </lineage>
</organism>
<feature type="compositionally biased region" description="Polar residues" evidence="1">
    <location>
        <begin position="63"/>
        <end position="73"/>
    </location>
</feature>
<keyword evidence="3" id="KW-1185">Reference proteome</keyword>